<keyword evidence="4" id="KW-1185">Reference proteome</keyword>
<dbReference type="PANTHER" id="PTHR43581:SF2">
    <property type="entry name" value="EXCINUCLEASE ATPASE SUBUNIT"/>
    <property type="match status" value="1"/>
</dbReference>
<reference evidence="3 4" key="1">
    <citation type="submission" date="2023-06" db="EMBL/GenBank/DDBJ databases">
        <title>Five Gram-positive bacteria isolated from mangrove sediments in Shenzhen, Guangdong, China.</title>
        <authorList>
            <person name="Yu S."/>
            <person name="Zheng W."/>
            <person name="Huang Y."/>
        </authorList>
    </citation>
    <scope>NUCLEOTIDE SEQUENCE [LARGE SCALE GENOMIC DNA]</scope>
    <source>
        <strain evidence="3 4">SaN35-3</strain>
        <plasmid evidence="3 4">unnamed1</plasmid>
    </source>
</reference>
<evidence type="ECO:0000259" key="1">
    <source>
        <dbReference type="Pfam" id="PF13175"/>
    </source>
</evidence>
<organism evidence="3 4">
    <name type="scientific">Bacillus carboniphilus</name>
    <dbReference type="NCBI Taxonomy" id="86663"/>
    <lineage>
        <taxon>Bacteria</taxon>
        <taxon>Bacillati</taxon>
        <taxon>Bacillota</taxon>
        <taxon>Bacilli</taxon>
        <taxon>Bacillales</taxon>
        <taxon>Bacillaceae</taxon>
        <taxon>Bacillus</taxon>
    </lineage>
</organism>
<dbReference type="Pfam" id="PF13175">
    <property type="entry name" value="AAA_15"/>
    <property type="match status" value="2"/>
</dbReference>
<dbReference type="EMBL" id="CP129014">
    <property type="protein sequence ID" value="WLR44393.1"/>
    <property type="molecule type" value="Genomic_DNA"/>
</dbReference>
<name>A0ABY9K030_9BACI</name>
<evidence type="ECO:0000313" key="3">
    <source>
        <dbReference type="EMBL" id="WLR44393.1"/>
    </source>
</evidence>
<protein>
    <submittedName>
        <fullName evidence="3">AAA family ATPase</fullName>
    </submittedName>
</protein>
<dbReference type="InterPro" id="IPR041685">
    <property type="entry name" value="AAA_GajA/Old/RecF-like"/>
</dbReference>
<dbReference type="Pfam" id="PF20469">
    <property type="entry name" value="OLD-like_TOPRIM"/>
    <property type="match status" value="1"/>
</dbReference>
<dbReference type="InterPro" id="IPR051396">
    <property type="entry name" value="Bact_Antivir_Def_Nuclease"/>
</dbReference>
<dbReference type="InterPro" id="IPR034139">
    <property type="entry name" value="TOPRIM_OLD"/>
</dbReference>
<dbReference type="RefSeq" id="WP_226540652.1">
    <property type="nucleotide sequence ID" value="NZ_CP129014.1"/>
</dbReference>
<dbReference type="Gene3D" id="3.40.50.300">
    <property type="entry name" value="P-loop containing nucleotide triphosphate hydrolases"/>
    <property type="match status" value="1"/>
</dbReference>
<gene>
    <name evidence="3" type="ORF">LC087_18970</name>
</gene>
<keyword evidence="3" id="KW-0614">Plasmid</keyword>
<geneLocation type="plasmid" evidence="3 4">
    <name>unnamed1</name>
</geneLocation>
<feature type="domain" description="OLD protein-like TOPRIM" evidence="2">
    <location>
        <begin position="419"/>
        <end position="482"/>
    </location>
</feature>
<evidence type="ECO:0000259" key="2">
    <source>
        <dbReference type="Pfam" id="PF20469"/>
    </source>
</evidence>
<feature type="domain" description="Endonuclease GajA/Old nuclease/RecF-like AAA" evidence="1">
    <location>
        <begin position="167"/>
        <end position="364"/>
    </location>
</feature>
<dbReference type="InterPro" id="IPR027417">
    <property type="entry name" value="P-loop_NTPase"/>
</dbReference>
<dbReference type="SUPFAM" id="SSF52540">
    <property type="entry name" value="P-loop containing nucleoside triphosphate hydrolases"/>
    <property type="match status" value="1"/>
</dbReference>
<sequence length="586" mass="66682">MLKDKNKSKKEEIITRPRLHKLTIKNFRAIGKKPVTIDLDEIVVLVGPNNAGKSSILKAYELIMSEGSKNAEITIDDFPNKIVDKDNLPEIELFSIVNSLNSPGSKWINRSTGEMIVRERWIWTAPGKPIRQGFDTEINDWRKEVPWGAANVANSRRPEPHRVDAFEDPENQAKSLVKILETILKDKVNEVTEKMESDGSDNEYSSLLEQIKSIQKRIVSESESQINSVEMELTNSIKGVFPGYVVNFDAKPEENLQHTISFFKASPQLLMGPENGFKSDIGRQGSGARRTLLWAALRFISENGYHKKPKERESSLKRSNILLIDEPELCLHPSAIREACKVLYDLPKSKNWQVMVTTHSPSFIDLSRDNTTIIRVERTLEGEIQGTTLFRPDTVRLDDDDRRLLKLLNQFDPYVAEFFFGGHTIIVEGDTEYTAFKHIIHNEPEFFKNIHIIRARGKATIASLVKILNHFNTCYSVLHDSDTPLNKNNGKSAAWGTNNRILGAVQQHPRPGKVKLVCSIKNFEAAFLSKEVTSEKPYNALMELTRDDVVYQNIRTLLHSLYDHSQKLPTGAIEWDDISQLEEVIK</sequence>
<evidence type="ECO:0000313" key="4">
    <source>
        <dbReference type="Proteomes" id="UP001197974"/>
    </source>
</evidence>
<dbReference type="Proteomes" id="UP001197974">
    <property type="component" value="Plasmid unnamed1"/>
</dbReference>
<accession>A0ABY9K030</accession>
<dbReference type="PANTHER" id="PTHR43581">
    <property type="entry name" value="ATP/GTP PHOSPHATASE"/>
    <property type="match status" value="1"/>
</dbReference>
<feature type="domain" description="Endonuclease GajA/Old nuclease/RecF-like AAA" evidence="1">
    <location>
        <begin position="19"/>
        <end position="83"/>
    </location>
</feature>
<proteinExistence type="predicted"/>
<dbReference type="CDD" id="cd01026">
    <property type="entry name" value="TOPRIM_OLD"/>
    <property type="match status" value="1"/>
</dbReference>